<protein>
    <submittedName>
        <fullName evidence="1">Uncharacterized protein</fullName>
    </submittedName>
</protein>
<comment type="caution">
    <text evidence="1">The sequence shown here is derived from an EMBL/GenBank/DDBJ whole genome shotgun (WGS) entry which is preliminary data.</text>
</comment>
<reference evidence="1 2" key="1">
    <citation type="submission" date="2018-05" db="EMBL/GenBank/DDBJ databases">
        <title>Vibrio limimaris sp. nov., isolated from marine sediment.</title>
        <authorList>
            <person name="Li C.-M."/>
        </authorList>
    </citation>
    <scope>NUCLEOTIDE SEQUENCE [LARGE SCALE GENOMIC DNA]</scope>
    <source>
        <strain evidence="1 2">E4404</strain>
    </source>
</reference>
<evidence type="ECO:0000313" key="2">
    <source>
        <dbReference type="Proteomes" id="UP000245362"/>
    </source>
</evidence>
<evidence type="ECO:0000313" key="1">
    <source>
        <dbReference type="EMBL" id="PWI33358.1"/>
    </source>
</evidence>
<keyword evidence="2" id="KW-1185">Reference proteome</keyword>
<proteinExistence type="predicted"/>
<dbReference type="EMBL" id="QFWT01000005">
    <property type="protein sequence ID" value="PWI33358.1"/>
    <property type="molecule type" value="Genomic_DNA"/>
</dbReference>
<accession>A0A2U3B994</accession>
<name>A0A2U3B994_9VIBR</name>
<gene>
    <name evidence="1" type="ORF">DI392_10915</name>
</gene>
<sequence length="84" mass="9864">MSVKRAGKYQRTFDEQAMQQIDKVKDKLNVAVTQYEQLAESYLLGEVSQKARKDAFKNSQRTYAKLEKLHREYLQKQAYSSSQL</sequence>
<dbReference type="Proteomes" id="UP000245362">
    <property type="component" value="Unassembled WGS sequence"/>
</dbReference>
<dbReference type="OrthoDB" id="9893695at2"/>
<organism evidence="1 2">
    <name type="scientific">Vibrio albus</name>
    <dbReference type="NCBI Taxonomy" id="2200953"/>
    <lineage>
        <taxon>Bacteria</taxon>
        <taxon>Pseudomonadati</taxon>
        <taxon>Pseudomonadota</taxon>
        <taxon>Gammaproteobacteria</taxon>
        <taxon>Vibrionales</taxon>
        <taxon>Vibrionaceae</taxon>
        <taxon>Vibrio</taxon>
    </lineage>
</organism>
<dbReference type="AlphaFoldDB" id="A0A2U3B994"/>
<dbReference type="RefSeq" id="WP_109319942.1">
    <property type="nucleotide sequence ID" value="NZ_QFWT01000005.1"/>
</dbReference>